<dbReference type="SUPFAM" id="SSF102114">
    <property type="entry name" value="Radical SAM enzymes"/>
    <property type="match status" value="1"/>
</dbReference>
<evidence type="ECO:0000313" key="13">
    <source>
        <dbReference type="Proteomes" id="UP000326979"/>
    </source>
</evidence>
<gene>
    <name evidence="12" type="ORF">FNH04_22325</name>
</gene>
<evidence type="ECO:0000256" key="10">
    <source>
        <dbReference type="ARBA" id="ARBA00023014"/>
    </source>
</evidence>
<keyword evidence="8" id="KW-0479">Metal-binding</keyword>
<dbReference type="InterPro" id="IPR004383">
    <property type="entry name" value="rRNA_lsu_MTrfase_RlmN/Cfr"/>
</dbReference>
<feature type="domain" description="Radical SAM core" evidence="11">
    <location>
        <begin position="47"/>
        <end position="277"/>
    </location>
</feature>
<dbReference type="GO" id="GO:0051539">
    <property type="term" value="F:4 iron, 4 sulfur cluster binding"/>
    <property type="evidence" value="ECO:0007669"/>
    <property type="project" value="UniProtKB-KW"/>
</dbReference>
<evidence type="ECO:0000256" key="2">
    <source>
        <dbReference type="ARBA" id="ARBA00004496"/>
    </source>
</evidence>
<dbReference type="Gene3D" id="3.20.20.70">
    <property type="entry name" value="Aldolase class I"/>
    <property type="match status" value="1"/>
</dbReference>
<dbReference type="GO" id="GO:0030488">
    <property type="term" value="P:tRNA methylation"/>
    <property type="evidence" value="ECO:0007669"/>
    <property type="project" value="TreeGrafter"/>
</dbReference>
<dbReference type="RefSeq" id="WP_152786957.1">
    <property type="nucleotide sequence ID" value="NZ_BAABEQ010000090.1"/>
</dbReference>
<dbReference type="PANTHER" id="PTHR30544:SF5">
    <property type="entry name" value="RADICAL SAM CORE DOMAIN-CONTAINING PROTEIN"/>
    <property type="match status" value="1"/>
</dbReference>
<evidence type="ECO:0000256" key="8">
    <source>
        <dbReference type="ARBA" id="ARBA00022723"/>
    </source>
</evidence>
<keyword evidence="13" id="KW-1185">Reference proteome</keyword>
<dbReference type="InterPro" id="IPR013785">
    <property type="entry name" value="Aldolase_TIM"/>
</dbReference>
<sequence>MEVMHAPGNSVSIISTVPSKAPDRSVKYVFRTSDRATFEAVQLWEGEHQAYSVCMSAQAGCRYGCTHCATTFARTPFVRNLQAEEITSAVGQLEEHVRAQQGPLVWVDFAGVGDAAANWTHVTTAAKAILGRELARHVKVTSIAPQAWVRNLLKPKSWLPDRLMFSLHGANAAQRRVVIPRADDPSTVLPLWATVAEMRPVVVNYVLCEHNTRPEDETALTRLLAPYAGCFSILRLSSFNPVLGSPLRPSTREAEFIAALTRDLDGWTVSHHLSAGRETAAACGQLRAEILDLAPPAKRPEL</sequence>
<protein>
    <recommendedName>
        <fullName evidence="11">Radical SAM core domain-containing protein</fullName>
    </recommendedName>
</protein>
<comment type="subcellular location">
    <subcellularLocation>
        <location evidence="2">Cytoplasm</location>
    </subcellularLocation>
</comment>
<keyword evidence="6" id="KW-0808">Transferase</keyword>
<dbReference type="Proteomes" id="UP000326979">
    <property type="component" value="Unassembled WGS sequence"/>
</dbReference>
<evidence type="ECO:0000256" key="5">
    <source>
        <dbReference type="ARBA" id="ARBA00022603"/>
    </source>
</evidence>
<dbReference type="AlphaFoldDB" id="A0A5N8W4Y0"/>
<keyword evidence="7" id="KW-0949">S-adenosyl-L-methionine</keyword>
<keyword evidence="10" id="KW-0411">Iron-sulfur</keyword>
<organism evidence="12 13">
    <name type="scientific">Streptomyces phyllanthi</name>
    <dbReference type="NCBI Taxonomy" id="1803180"/>
    <lineage>
        <taxon>Bacteria</taxon>
        <taxon>Bacillati</taxon>
        <taxon>Actinomycetota</taxon>
        <taxon>Actinomycetes</taxon>
        <taxon>Kitasatosporales</taxon>
        <taxon>Streptomycetaceae</taxon>
        <taxon>Streptomyces</taxon>
    </lineage>
</organism>
<evidence type="ECO:0000259" key="11">
    <source>
        <dbReference type="PROSITE" id="PS51918"/>
    </source>
</evidence>
<keyword evidence="3" id="KW-0004">4Fe-4S</keyword>
<dbReference type="InterPro" id="IPR007197">
    <property type="entry name" value="rSAM"/>
</dbReference>
<name>A0A5N8W4Y0_9ACTN</name>
<evidence type="ECO:0000256" key="7">
    <source>
        <dbReference type="ARBA" id="ARBA00022691"/>
    </source>
</evidence>
<dbReference type="GO" id="GO:0046872">
    <property type="term" value="F:metal ion binding"/>
    <property type="evidence" value="ECO:0007669"/>
    <property type="project" value="UniProtKB-KW"/>
</dbReference>
<evidence type="ECO:0000256" key="4">
    <source>
        <dbReference type="ARBA" id="ARBA00022490"/>
    </source>
</evidence>
<dbReference type="SFLD" id="SFLDS00029">
    <property type="entry name" value="Radical_SAM"/>
    <property type="match status" value="1"/>
</dbReference>
<dbReference type="GO" id="GO:0008173">
    <property type="term" value="F:RNA methyltransferase activity"/>
    <property type="evidence" value="ECO:0007669"/>
    <property type="project" value="InterPro"/>
</dbReference>
<dbReference type="GO" id="GO:0070475">
    <property type="term" value="P:rRNA base methylation"/>
    <property type="evidence" value="ECO:0007669"/>
    <property type="project" value="TreeGrafter"/>
</dbReference>
<accession>A0A5N8W4Y0</accession>
<comment type="caution">
    <text evidence="12">The sequence shown here is derived from an EMBL/GenBank/DDBJ whole genome shotgun (WGS) entry which is preliminary data.</text>
</comment>
<comment type="cofactor">
    <cofactor evidence="1">
        <name>[4Fe-4S] cluster</name>
        <dbReference type="ChEBI" id="CHEBI:49883"/>
    </cofactor>
</comment>
<evidence type="ECO:0000256" key="1">
    <source>
        <dbReference type="ARBA" id="ARBA00001966"/>
    </source>
</evidence>
<keyword evidence="5" id="KW-0489">Methyltransferase</keyword>
<proteinExistence type="predicted"/>
<evidence type="ECO:0000256" key="3">
    <source>
        <dbReference type="ARBA" id="ARBA00022485"/>
    </source>
</evidence>
<dbReference type="PROSITE" id="PS51918">
    <property type="entry name" value="RADICAL_SAM"/>
    <property type="match status" value="1"/>
</dbReference>
<reference evidence="12 13" key="1">
    <citation type="submission" date="2019-07" db="EMBL/GenBank/DDBJ databases">
        <title>New species of Amycolatopsis and Streptomyces.</title>
        <authorList>
            <person name="Duangmal K."/>
            <person name="Teo W.F.A."/>
            <person name="Lipun K."/>
        </authorList>
    </citation>
    <scope>NUCLEOTIDE SEQUENCE [LARGE SCALE GENOMIC DNA]</scope>
    <source>
        <strain evidence="12 13">TISTR 2346</strain>
    </source>
</reference>
<keyword evidence="4" id="KW-0963">Cytoplasm</keyword>
<evidence type="ECO:0000313" key="12">
    <source>
        <dbReference type="EMBL" id="MPY42540.1"/>
    </source>
</evidence>
<dbReference type="PANTHER" id="PTHR30544">
    <property type="entry name" value="23S RRNA METHYLTRANSFERASE"/>
    <property type="match status" value="1"/>
</dbReference>
<dbReference type="InterPro" id="IPR058240">
    <property type="entry name" value="rSAM_sf"/>
</dbReference>
<dbReference type="PIRSF" id="PIRSF006004">
    <property type="entry name" value="CHP00048"/>
    <property type="match status" value="1"/>
</dbReference>
<dbReference type="OrthoDB" id="9793973at2"/>
<dbReference type="InterPro" id="IPR040072">
    <property type="entry name" value="Methyltransferase_A"/>
</dbReference>
<keyword evidence="9" id="KW-0408">Iron</keyword>
<evidence type="ECO:0000256" key="9">
    <source>
        <dbReference type="ARBA" id="ARBA00023004"/>
    </source>
</evidence>
<dbReference type="EMBL" id="VJZE01000160">
    <property type="protein sequence ID" value="MPY42540.1"/>
    <property type="molecule type" value="Genomic_DNA"/>
</dbReference>
<evidence type="ECO:0000256" key="6">
    <source>
        <dbReference type="ARBA" id="ARBA00022679"/>
    </source>
</evidence>
<dbReference type="GO" id="GO:0005737">
    <property type="term" value="C:cytoplasm"/>
    <property type="evidence" value="ECO:0007669"/>
    <property type="project" value="UniProtKB-SubCell"/>
</dbReference>